<feature type="compositionally biased region" description="Basic and acidic residues" evidence="1">
    <location>
        <begin position="397"/>
        <end position="420"/>
    </location>
</feature>
<feature type="compositionally biased region" description="Acidic residues" evidence="1">
    <location>
        <begin position="202"/>
        <end position="214"/>
    </location>
</feature>
<feature type="region of interest" description="Disordered" evidence="1">
    <location>
        <begin position="386"/>
        <end position="420"/>
    </location>
</feature>
<name>A0A699GWU1_TANCI</name>
<reference evidence="2" key="1">
    <citation type="journal article" date="2019" name="Sci. Rep.">
        <title>Draft genome of Tanacetum cinerariifolium, the natural source of mosquito coil.</title>
        <authorList>
            <person name="Yamashiro T."/>
            <person name="Shiraishi A."/>
            <person name="Satake H."/>
            <person name="Nakayama K."/>
        </authorList>
    </citation>
    <scope>NUCLEOTIDE SEQUENCE</scope>
</reference>
<feature type="region of interest" description="Disordered" evidence="1">
    <location>
        <begin position="518"/>
        <end position="547"/>
    </location>
</feature>
<organism evidence="2">
    <name type="scientific">Tanacetum cinerariifolium</name>
    <name type="common">Dalmatian daisy</name>
    <name type="synonym">Chrysanthemum cinerariifolium</name>
    <dbReference type="NCBI Taxonomy" id="118510"/>
    <lineage>
        <taxon>Eukaryota</taxon>
        <taxon>Viridiplantae</taxon>
        <taxon>Streptophyta</taxon>
        <taxon>Embryophyta</taxon>
        <taxon>Tracheophyta</taxon>
        <taxon>Spermatophyta</taxon>
        <taxon>Magnoliopsida</taxon>
        <taxon>eudicotyledons</taxon>
        <taxon>Gunneridae</taxon>
        <taxon>Pentapetalae</taxon>
        <taxon>asterids</taxon>
        <taxon>campanulids</taxon>
        <taxon>Asterales</taxon>
        <taxon>Asteraceae</taxon>
        <taxon>Asteroideae</taxon>
        <taxon>Anthemideae</taxon>
        <taxon>Anthemidinae</taxon>
        <taxon>Tanacetum</taxon>
    </lineage>
</organism>
<feature type="region of interest" description="Disordered" evidence="1">
    <location>
        <begin position="31"/>
        <end position="68"/>
    </location>
</feature>
<sequence>MSIPDSMVNDEIKKSVHYMTYLALSTKTEVNIPKDSKGNGKGLMGKKKANASVQKEEKKKDAVKKKDAIPRKKGSITIVDNILPDPKEAVKLVESISLTEAKLQDEERRLHETYASLVIGRETKEIADIEEIEESEDDEVAPLIRRQTKVIIGREIPKESDEEVLDHSKKLKGVAYVEVLSSDDERTESDKEKAWSKKTESENDDEETTDEEIDNTEKADEKHANEEHADKEMVDEEKADEEKLEDEKADDDQAKDDQAGVQIPMTQKKKHELPKCSSSLTLSSTGYVLQRLLELEKKVKVLSKDDHAEAIEKSIQANVINEVKNQLPKLLPKVVSDSFTEYELKNMLFDKMQKSGSFQEHKKHLDLYNALIGSIGLDEAIAKGEIDPSKKRRRKDSKPSKDKEPDDSSKKGKAPSKTDKYMNATVVVQDAAMETKEQVLNDVLDWAIPERDRCPYDLSKPLPLQGPLGHLTILVDYFFNNDLEYLKIGNKERKYVVLLTKTKAARYELEEMKMDYQRSRQNNINHKEDRQDTARKMDHAEPGRVSW</sequence>
<accession>A0A699GWU1</accession>
<dbReference type="EMBL" id="BKCJ010065450">
    <property type="protein sequence ID" value="GEW60250.1"/>
    <property type="molecule type" value="Genomic_DNA"/>
</dbReference>
<feature type="compositionally biased region" description="Acidic residues" evidence="1">
    <location>
        <begin position="233"/>
        <end position="250"/>
    </location>
</feature>
<feature type="compositionally biased region" description="Basic and acidic residues" evidence="1">
    <location>
        <begin position="188"/>
        <end position="201"/>
    </location>
</feature>
<evidence type="ECO:0000256" key="1">
    <source>
        <dbReference type="SAM" id="MobiDB-lite"/>
    </source>
</evidence>
<feature type="compositionally biased region" description="Basic and acidic residues" evidence="1">
    <location>
        <begin position="215"/>
        <end position="232"/>
    </location>
</feature>
<proteinExistence type="predicted"/>
<feature type="compositionally biased region" description="Basic and acidic residues" evidence="1">
    <location>
        <begin position="525"/>
        <end position="547"/>
    </location>
</feature>
<feature type="compositionally biased region" description="Basic and acidic residues" evidence="1">
    <location>
        <begin position="54"/>
        <end position="68"/>
    </location>
</feature>
<dbReference type="AlphaFoldDB" id="A0A699GWU1"/>
<comment type="caution">
    <text evidence="2">The sequence shown here is derived from an EMBL/GenBank/DDBJ whole genome shotgun (WGS) entry which is preliminary data.</text>
</comment>
<protein>
    <submittedName>
        <fullName evidence="2">Uncharacterized protein</fullName>
    </submittedName>
</protein>
<gene>
    <name evidence="2" type="ORF">Tci_232226</name>
</gene>
<feature type="region of interest" description="Disordered" evidence="1">
    <location>
        <begin position="175"/>
        <end position="275"/>
    </location>
</feature>
<evidence type="ECO:0000313" key="2">
    <source>
        <dbReference type="EMBL" id="GEW60250.1"/>
    </source>
</evidence>